<proteinExistence type="predicted"/>
<reference evidence="2 3" key="1">
    <citation type="submission" date="2021-06" db="EMBL/GenBank/DDBJ databases">
        <title>Caerostris extrusa draft genome.</title>
        <authorList>
            <person name="Kono N."/>
            <person name="Arakawa K."/>
        </authorList>
    </citation>
    <scope>NUCLEOTIDE SEQUENCE [LARGE SCALE GENOMIC DNA]</scope>
</reference>
<accession>A0AAV4ULR7</accession>
<comment type="caution">
    <text evidence="2">The sequence shown here is derived from an EMBL/GenBank/DDBJ whole genome shotgun (WGS) entry which is preliminary data.</text>
</comment>
<feature type="region of interest" description="Disordered" evidence="1">
    <location>
        <begin position="57"/>
        <end position="78"/>
    </location>
</feature>
<feature type="non-terminal residue" evidence="2">
    <location>
        <position position="78"/>
    </location>
</feature>
<dbReference type="AlphaFoldDB" id="A0AAV4ULR7"/>
<name>A0AAV4ULR7_CAEEX</name>
<dbReference type="EMBL" id="BPLR01013099">
    <property type="protein sequence ID" value="GIY58746.1"/>
    <property type="molecule type" value="Genomic_DNA"/>
</dbReference>
<dbReference type="Proteomes" id="UP001054945">
    <property type="component" value="Unassembled WGS sequence"/>
</dbReference>
<evidence type="ECO:0000313" key="2">
    <source>
        <dbReference type="EMBL" id="GIY58746.1"/>
    </source>
</evidence>
<sequence>MVWLRQHVASLPIILPYFLGGVPQGGGNHHRRKRRHRTIFSQKSSLSNWSCLREDPLPRRALQGGAGPEGRPQRGESG</sequence>
<gene>
    <name evidence="2" type="ORF">CEXT_316761</name>
</gene>
<organism evidence="2 3">
    <name type="scientific">Caerostris extrusa</name>
    <name type="common">Bark spider</name>
    <name type="synonym">Caerostris bankana</name>
    <dbReference type="NCBI Taxonomy" id="172846"/>
    <lineage>
        <taxon>Eukaryota</taxon>
        <taxon>Metazoa</taxon>
        <taxon>Ecdysozoa</taxon>
        <taxon>Arthropoda</taxon>
        <taxon>Chelicerata</taxon>
        <taxon>Arachnida</taxon>
        <taxon>Araneae</taxon>
        <taxon>Araneomorphae</taxon>
        <taxon>Entelegynae</taxon>
        <taxon>Araneoidea</taxon>
        <taxon>Araneidae</taxon>
        <taxon>Caerostris</taxon>
    </lineage>
</organism>
<keyword evidence="3" id="KW-1185">Reference proteome</keyword>
<evidence type="ECO:0000256" key="1">
    <source>
        <dbReference type="SAM" id="MobiDB-lite"/>
    </source>
</evidence>
<protein>
    <submittedName>
        <fullName evidence="2">Uncharacterized protein</fullName>
    </submittedName>
</protein>
<evidence type="ECO:0000313" key="3">
    <source>
        <dbReference type="Proteomes" id="UP001054945"/>
    </source>
</evidence>